<dbReference type="RefSeq" id="WP_044647295.1">
    <property type="nucleotide sequence ID" value="NZ_JTHP01000036.1"/>
</dbReference>
<dbReference type="PATRIC" id="fig|159743.3.peg.3841"/>
<protein>
    <recommendedName>
        <fullName evidence="4">DUF2188 domain-containing protein</fullName>
    </recommendedName>
</protein>
<evidence type="ECO:0000256" key="1">
    <source>
        <dbReference type="SAM" id="MobiDB-lite"/>
    </source>
</evidence>
<sequence length="150" mass="17158">MPWTKHDYPPSMKNLEPRVREKAVDIANALLRDGYEEGRSIAIATSQAEEWDDNHPTERDGKQKKHEQQHSSRNGKNMNSASSEPQEPIHVVPHEYGWVIKEEGHDKPASTFRHKNEAVNEAQKLVNRQQISAIIHDQNGRIHSTLKPSC</sequence>
<dbReference type="OrthoDB" id="8858565at2"/>
<dbReference type="EMBL" id="JTHP01000036">
    <property type="protein sequence ID" value="KJD44384.1"/>
    <property type="molecule type" value="Genomic_DNA"/>
</dbReference>
<evidence type="ECO:0000313" key="3">
    <source>
        <dbReference type="Proteomes" id="UP000032534"/>
    </source>
</evidence>
<dbReference type="Proteomes" id="UP000032534">
    <property type="component" value="Unassembled WGS sequence"/>
</dbReference>
<dbReference type="AlphaFoldDB" id="A0A0D7WZK0"/>
<gene>
    <name evidence="2" type="ORF">QD47_17280</name>
</gene>
<organism evidence="2 3">
    <name type="scientific">Paenibacillus terrae</name>
    <dbReference type="NCBI Taxonomy" id="159743"/>
    <lineage>
        <taxon>Bacteria</taxon>
        <taxon>Bacillati</taxon>
        <taxon>Bacillota</taxon>
        <taxon>Bacilli</taxon>
        <taxon>Bacillales</taxon>
        <taxon>Paenibacillaceae</taxon>
        <taxon>Paenibacillus</taxon>
    </lineage>
</organism>
<keyword evidence="3" id="KW-1185">Reference proteome</keyword>
<comment type="caution">
    <text evidence="2">The sequence shown here is derived from an EMBL/GenBank/DDBJ whole genome shotgun (WGS) entry which is preliminary data.</text>
</comment>
<accession>A0A0D7WZK0</accession>
<reference evidence="2 3" key="1">
    <citation type="submission" date="2014-11" db="EMBL/GenBank/DDBJ databases">
        <title>Draft Genome Sequences of Paenibacillus polymyxa NRRL B-30509 and Paenibacillus terrae NRRL B-30644, Strains from a Poultry Environment that Produce Tridecaptin A and Paenicidins.</title>
        <authorList>
            <person name="van Belkum M.J."/>
            <person name="Lohans C.T."/>
            <person name="Vederas J.C."/>
        </authorList>
    </citation>
    <scope>NUCLEOTIDE SEQUENCE [LARGE SCALE GENOMIC DNA]</scope>
    <source>
        <strain evidence="2 3">NRRL B-30644</strain>
    </source>
</reference>
<dbReference type="Pfam" id="PF09954">
    <property type="entry name" value="DUF2188"/>
    <property type="match status" value="1"/>
</dbReference>
<proteinExistence type="predicted"/>
<dbReference type="InterPro" id="IPR018691">
    <property type="entry name" value="DUF2188"/>
</dbReference>
<evidence type="ECO:0000313" key="2">
    <source>
        <dbReference type="EMBL" id="KJD44384.1"/>
    </source>
</evidence>
<evidence type="ECO:0008006" key="4">
    <source>
        <dbReference type="Google" id="ProtNLM"/>
    </source>
</evidence>
<name>A0A0D7WZK0_9BACL</name>
<feature type="compositionally biased region" description="Basic and acidic residues" evidence="1">
    <location>
        <begin position="53"/>
        <end position="70"/>
    </location>
</feature>
<feature type="region of interest" description="Disordered" evidence="1">
    <location>
        <begin position="34"/>
        <end position="93"/>
    </location>
</feature>
<feature type="compositionally biased region" description="Polar residues" evidence="1">
    <location>
        <begin position="71"/>
        <end position="85"/>
    </location>
</feature>